<protein>
    <submittedName>
        <fullName evidence="1">Uncharacterized protein</fullName>
    </submittedName>
</protein>
<gene>
    <name evidence="1" type="ORF">UFOVP622_26</name>
</gene>
<accession>A0A6J5N2R8</accession>
<evidence type="ECO:0000313" key="1">
    <source>
        <dbReference type="EMBL" id="CAB4153404.1"/>
    </source>
</evidence>
<dbReference type="EMBL" id="LR796594">
    <property type="protein sequence ID" value="CAB4153404.1"/>
    <property type="molecule type" value="Genomic_DNA"/>
</dbReference>
<reference evidence="1" key="1">
    <citation type="submission" date="2020-04" db="EMBL/GenBank/DDBJ databases">
        <authorList>
            <person name="Chiriac C."/>
            <person name="Salcher M."/>
            <person name="Ghai R."/>
            <person name="Kavagutti S V."/>
        </authorList>
    </citation>
    <scope>NUCLEOTIDE SEQUENCE</scope>
</reference>
<proteinExistence type="predicted"/>
<name>A0A6J5N2R8_9CAUD</name>
<organism evidence="1">
    <name type="scientific">uncultured Caudovirales phage</name>
    <dbReference type="NCBI Taxonomy" id="2100421"/>
    <lineage>
        <taxon>Viruses</taxon>
        <taxon>Duplodnaviria</taxon>
        <taxon>Heunggongvirae</taxon>
        <taxon>Uroviricota</taxon>
        <taxon>Caudoviricetes</taxon>
        <taxon>Peduoviridae</taxon>
        <taxon>Maltschvirus</taxon>
        <taxon>Maltschvirus maltsch</taxon>
    </lineage>
</organism>
<sequence length="182" mass="19705">MACTIASGRIEQCKDSVSGLKAIYFINYQIEPSHVTYDVTNTDMITAVTNVDSLYKFELKSTENSFEQTINSDRNNGTTYFTQTLNAKLKKQDVTTSKVVKLLAYGRPHVVISTNSGQFFLMGLNHGADLTAGALSSGAALGDFNGYSLTLEAMEECYANFLNASSESAMVTLFTSATLVVG</sequence>